<dbReference type="InterPro" id="IPR000504">
    <property type="entry name" value="RRM_dom"/>
</dbReference>
<dbReference type="InterPro" id="IPR012677">
    <property type="entry name" value="Nucleotide-bd_a/b_plait_sf"/>
</dbReference>
<keyword evidence="6" id="KW-1185">Reference proteome</keyword>
<evidence type="ECO:0000256" key="1">
    <source>
        <dbReference type="ARBA" id="ARBA00004123"/>
    </source>
</evidence>
<comment type="caution">
    <text evidence="5">The sequence shown here is derived from an EMBL/GenBank/DDBJ whole genome shotgun (WGS) entry which is preliminary data.</text>
</comment>
<sequence>MNNFSYNNSMLANNFYQNTTLSNYNMNQYNYQPSLSNTSLNQHFLDTYTDNTSLYSIPNYTSFSSNSTSKNNYLNKVFVRNLSYEINEDELKEYFSKFGNLVECVIIKNSDTKLSRGFGFVKYSDSSMIDELMKKRPHFLKNRKLDIRRQIPRLNKTETNTSKNKIFISGFGIEITELDLKEYFSKYGSILKIDIRPPKQGMSKCYGFITFDDYDSVDKILIQNNHKIKNYDLNIKRAKQVKSLRENTGFMTKQFRFKPLENSLGNMSQQNNLYGSYNSQNDNENINHLINNMIAHNYARKDQTGPLRLQKFNNFYKPY</sequence>
<gene>
    <name evidence="5" type="ORF">OXX778_LOCUS12059</name>
</gene>
<dbReference type="SUPFAM" id="SSF54928">
    <property type="entry name" value="RNA-binding domain, RBD"/>
    <property type="match status" value="2"/>
</dbReference>
<dbReference type="GO" id="GO:0000785">
    <property type="term" value="C:chromatin"/>
    <property type="evidence" value="ECO:0007669"/>
    <property type="project" value="TreeGrafter"/>
</dbReference>
<dbReference type="GO" id="GO:0003723">
    <property type="term" value="F:RNA binding"/>
    <property type="evidence" value="ECO:0007669"/>
    <property type="project" value="UniProtKB-UniRule"/>
</dbReference>
<name>A0A814AFP3_9BILA</name>
<evidence type="ECO:0000313" key="6">
    <source>
        <dbReference type="Proteomes" id="UP000663879"/>
    </source>
</evidence>
<feature type="domain" description="RRM" evidence="4">
    <location>
        <begin position="75"/>
        <end position="159"/>
    </location>
</feature>
<dbReference type="Proteomes" id="UP000663879">
    <property type="component" value="Unassembled WGS sequence"/>
</dbReference>
<dbReference type="PANTHER" id="PTHR48033">
    <property type="entry name" value="RNA-BINDING (RRM/RBD/RNP MOTIFS) FAMILY PROTEIN"/>
    <property type="match status" value="1"/>
</dbReference>
<dbReference type="InterPro" id="IPR035979">
    <property type="entry name" value="RBD_domain_sf"/>
</dbReference>
<dbReference type="OrthoDB" id="1875751at2759"/>
<dbReference type="PANTHER" id="PTHR48033:SF10">
    <property type="entry name" value="RNA-BINDING PROTEIN SQUID"/>
    <property type="match status" value="1"/>
</dbReference>
<keyword evidence="3" id="KW-0694">RNA-binding</keyword>
<accession>A0A814AFP3</accession>
<dbReference type="Pfam" id="PF00076">
    <property type="entry name" value="RRM_1"/>
    <property type="match status" value="2"/>
</dbReference>
<reference evidence="5" key="1">
    <citation type="submission" date="2021-02" db="EMBL/GenBank/DDBJ databases">
        <authorList>
            <person name="Nowell W R."/>
        </authorList>
    </citation>
    <scope>NUCLEOTIDE SEQUENCE</scope>
    <source>
        <strain evidence="5">Ploen Becks lab</strain>
    </source>
</reference>
<feature type="domain" description="RRM" evidence="4">
    <location>
        <begin position="164"/>
        <end position="240"/>
    </location>
</feature>
<keyword evidence="2" id="KW-0539">Nucleus</keyword>
<evidence type="ECO:0000259" key="4">
    <source>
        <dbReference type="PROSITE" id="PS50102"/>
    </source>
</evidence>
<evidence type="ECO:0000256" key="2">
    <source>
        <dbReference type="ARBA" id="ARBA00023242"/>
    </source>
</evidence>
<evidence type="ECO:0000313" key="5">
    <source>
        <dbReference type="EMBL" id="CAF0914191.1"/>
    </source>
</evidence>
<dbReference type="PROSITE" id="PS50102">
    <property type="entry name" value="RRM"/>
    <property type="match status" value="2"/>
</dbReference>
<protein>
    <recommendedName>
        <fullName evidence="4">RRM domain-containing protein</fullName>
    </recommendedName>
</protein>
<dbReference type="AlphaFoldDB" id="A0A814AFP3"/>
<dbReference type="EMBL" id="CAJNOC010002127">
    <property type="protein sequence ID" value="CAF0914191.1"/>
    <property type="molecule type" value="Genomic_DNA"/>
</dbReference>
<evidence type="ECO:0000256" key="3">
    <source>
        <dbReference type="PROSITE-ProRule" id="PRU00176"/>
    </source>
</evidence>
<dbReference type="GO" id="GO:0010468">
    <property type="term" value="P:regulation of gene expression"/>
    <property type="evidence" value="ECO:0007669"/>
    <property type="project" value="TreeGrafter"/>
</dbReference>
<dbReference type="GO" id="GO:0005654">
    <property type="term" value="C:nucleoplasm"/>
    <property type="evidence" value="ECO:0007669"/>
    <property type="project" value="TreeGrafter"/>
</dbReference>
<dbReference type="SMART" id="SM00360">
    <property type="entry name" value="RRM"/>
    <property type="match status" value="2"/>
</dbReference>
<comment type="subcellular location">
    <subcellularLocation>
        <location evidence="1">Nucleus</location>
    </subcellularLocation>
</comment>
<proteinExistence type="predicted"/>
<dbReference type="Gene3D" id="3.30.70.330">
    <property type="match status" value="2"/>
</dbReference>
<organism evidence="5 6">
    <name type="scientific">Brachionus calyciflorus</name>
    <dbReference type="NCBI Taxonomy" id="104777"/>
    <lineage>
        <taxon>Eukaryota</taxon>
        <taxon>Metazoa</taxon>
        <taxon>Spiralia</taxon>
        <taxon>Gnathifera</taxon>
        <taxon>Rotifera</taxon>
        <taxon>Eurotatoria</taxon>
        <taxon>Monogononta</taxon>
        <taxon>Pseudotrocha</taxon>
        <taxon>Ploima</taxon>
        <taxon>Brachionidae</taxon>
        <taxon>Brachionus</taxon>
    </lineage>
</organism>